<keyword evidence="2 3" id="KW-0677">Repeat</keyword>
<dbReference type="PROSITE" id="PS51903">
    <property type="entry name" value="CLP_R"/>
    <property type="match status" value="1"/>
</dbReference>
<evidence type="ECO:0000256" key="2">
    <source>
        <dbReference type="ARBA" id="ARBA00022737"/>
    </source>
</evidence>
<dbReference type="InterPro" id="IPR004176">
    <property type="entry name" value="Clp_R_N"/>
</dbReference>
<keyword evidence="7" id="KW-1185">Reference proteome</keyword>
<evidence type="ECO:0000256" key="1">
    <source>
        <dbReference type="ARBA" id="ARBA00008675"/>
    </source>
</evidence>
<dbReference type="InterPro" id="IPR051650">
    <property type="entry name" value="SL_signaling_regulator"/>
</dbReference>
<dbReference type="AlphaFoldDB" id="A0A6J1C285"/>
<dbReference type="InterPro" id="IPR058680">
    <property type="entry name" value="NBD_SMAX1-like"/>
</dbReference>
<dbReference type="RefSeq" id="XP_022134528.1">
    <property type="nucleotide sequence ID" value="XM_022278836.1"/>
</dbReference>
<sequence>MRAGICTIQLQALSIEAEATVKQAVGLARRRGHAHVTPLHVASAMLASSSGLLRRACLHCHSHPLQCKALELCFNVALNRLPTLTPSPLFGPQYPNPCLSNALVAAFKRAQAHQRRGSIENPQQQQQQQPILALKIELEQLIISILDDPSVSRVMREAGFSSTQVKNRVEKAVSLEECNNDRQYFYDKKWNFLPTNTPLIHKPHFQDSKLETTKSPNLGLFSHFGLMSPTTKLFDNVPNEEDVTSVLEELSNRTQRRSSNTVIVGENLGTAEAVVRGVMEKFEKGDVPKELRHVEFLSLPLFSLRSLSKEEIEQKLLELRCIVKSSLGKRVIFYLGDLKWVSEFWSNYGEQRSHYSPVEQIIMEIKRMLFHGNGEIYGRFWVLGIATFQIYMRCKAGHPSLESLWSLHPLTVPVGSLSLSLNFESKECDFPTNSAMGFPLCLQQYKEDARKSAVISNNQQDDQWLSSTQKGVNFVDKSTNFSPPSDFCHHFLSPKHKQSPKEYQFWATEEKEAEQNGVVSKPELLSNPNSSPNSASSSEVEEDNSGDPQNHHLKEFNPQNLKLISEVLLKTVPNCPKHKASEISATILHCRSQRSQKQQQSCSLLFMGNEQKQEAKERTARELAKLFFGSQTRVISIGLSSFKDEEFGKKRGRNEMGCSYLQRFAEAVNENPHRVFLMEEFEQIDYCSLKGLKEAIEKGRVRLADGELCPLKDAIVIFNGERQIVKQELKNEEEEEEEEEENEEENRGFVSLDLNIAIVEDGNGDRIRSIVECVDGKILFS</sequence>
<gene>
    <name evidence="8" type="primary">LOC111006748</name>
</gene>
<proteinExistence type="inferred from homology"/>
<name>A0A6J1C285_MOMCH</name>
<dbReference type="Proteomes" id="UP000504603">
    <property type="component" value="Unplaced"/>
</dbReference>
<evidence type="ECO:0000313" key="7">
    <source>
        <dbReference type="Proteomes" id="UP000504603"/>
    </source>
</evidence>
<protein>
    <submittedName>
        <fullName evidence="8">Protein SMAX1-LIKE 3-like</fullName>
    </submittedName>
</protein>
<dbReference type="KEGG" id="mcha:111006748"/>
<dbReference type="SUPFAM" id="SSF81923">
    <property type="entry name" value="Double Clp-N motif"/>
    <property type="match status" value="1"/>
</dbReference>
<organism evidence="7 8">
    <name type="scientific">Momordica charantia</name>
    <name type="common">Bitter gourd</name>
    <name type="synonym">Balsam pear</name>
    <dbReference type="NCBI Taxonomy" id="3673"/>
    <lineage>
        <taxon>Eukaryota</taxon>
        <taxon>Viridiplantae</taxon>
        <taxon>Streptophyta</taxon>
        <taxon>Embryophyta</taxon>
        <taxon>Tracheophyta</taxon>
        <taxon>Spermatophyta</taxon>
        <taxon>Magnoliopsida</taxon>
        <taxon>eudicotyledons</taxon>
        <taxon>Gunneridae</taxon>
        <taxon>Pentapetalae</taxon>
        <taxon>rosids</taxon>
        <taxon>fabids</taxon>
        <taxon>Cucurbitales</taxon>
        <taxon>Cucurbitaceae</taxon>
        <taxon>Momordiceae</taxon>
        <taxon>Momordica</taxon>
    </lineage>
</organism>
<dbReference type="SUPFAM" id="SSF52540">
    <property type="entry name" value="P-loop containing nucleoside triphosphate hydrolases"/>
    <property type="match status" value="1"/>
</dbReference>
<evidence type="ECO:0000259" key="6">
    <source>
        <dbReference type="PROSITE" id="PS51903"/>
    </source>
</evidence>
<dbReference type="InterPro" id="IPR027417">
    <property type="entry name" value="P-loop_NTPase"/>
</dbReference>
<evidence type="ECO:0000256" key="4">
    <source>
        <dbReference type="SAM" id="Coils"/>
    </source>
</evidence>
<reference evidence="8" key="1">
    <citation type="submission" date="2025-08" db="UniProtKB">
        <authorList>
            <consortium name="RefSeq"/>
        </authorList>
    </citation>
    <scope>IDENTIFICATION</scope>
    <source>
        <strain evidence="8">OHB3-1</strain>
    </source>
</reference>
<dbReference type="PANTHER" id="PTHR43572">
    <property type="entry name" value="CHAPERONE PROTEIN CLPD, CHLOROPLASTIC"/>
    <property type="match status" value="1"/>
</dbReference>
<comment type="similarity">
    <text evidence="1">Belongs to the ClpA/ClpB family.</text>
</comment>
<feature type="domain" description="Clp R" evidence="6">
    <location>
        <begin position="10"/>
        <end position="176"/>
    </location>
</feature>
<evidence type="ECO:0000313" key="8">
    <source>
        <dbReference type="RefSeq" id="XP_022134528.1"/>
    </source>
</evidence>
<dbReference type="Pfam" id="PF02861">
    <property type="entry name" value="Clp_N"/>
    <property type="match status" value="1"/>
</dbReference>
<dbReference type="PANTHER" id="PTHR43572:SF78">
    <property type="entry name" value="CLP R DOMAIN-CONTAINING PROTEIN"/>
    <property type="match status" value="1"/>
</dbReference>
<dbReference type="InterPro" id="IPR036628">
    <property type="entry name" value="Clp_N_dom_sf"/>
</dbReference>
<keyword evidence="4" id="KW-0175">Coiled coil</keyword>
<dbReference type="OrthoDB" id="750498at2759"/>
<dbReference type="Gene3D" id="3.40.50.300">
    <property type="entry name" value="P-loop containing nucleotide triphosphate hydrolases"/>
    <property type="match status" value="1"/>
</dbReference>
<dbReference type="Pfam" id="PF23569">
    <property type="entry name" value="NBD_SMAX1"/>
    <property type="match status" value="1"/>
</dbReference>
<dbReference type="GeneID" id="111006748"/>
<accession>A0A6J1C285</accession>
<evidence type="ECO:0000256" key="3">
    <source>
        <dbReference type="PROSITE-ProRule" id="PRU01251"/>
    </source>
</evidence>
<feature type="region of interest" description="Disordered" evidence="5">
    <location>
        <begin position="516"/>
        <end position="554"/>
    </location>
</feature>
<dbReference type="Gene3D" id="1.10.1780.10">
    <property type="entry name" value="Clp, N-terminal domain"/>
    <property type="match status" value="1"/>
</dbReference>
<feature type="compositionally biased region" description="Low complexity" evidence="5">
    <location>
        <begin position="526"/>
        <end position="538"/>
    </location>
</feature>
<evidence type="ECO:0000256" key="5">
    <source>
        <dbReference type="SAM" id="MobiDB-lite"/>
    </source>
</evidence>
<feature type="coiled-coil region" evidence="4">
    <location>
        <begin position="715"/>
        <end position="747"/>
    </location>
</feature>